<reference evidence="1 2" key="1">
    <citation type="submission" date="2016-06" db="EMBL/GenBank/DDBJ databases">
        <title>Genome of Rhinopithecus bieti.</title>
        <authorList>
            <person name="Wu"/>
            <person name="C.-I. and Zhang"/>
            <person name="Y."/>
        </authorList>
    </citation>
    <scope>NUCLEOTIDE SEQUENCE</scope>
</reference>
<keyword evidence="2" id="KW-1185">Reference proteome</keyword>
<name>A0A2K6JVD0_RHIBE</name>
<evidence type="ECO:0000313" key="1">
    <source>
        <dbReference type="Ensembl" id="ENSRBIP00000002976.1"/>
    </source>
</evidence>
<organism evidence="1 2">
    <name type="scientific">Rhinopithecus bieti</name>
    <name type="common">Black snub-nosed monkey</name>
    <name type="synonym">Pygathrix bieti</name>
    <dbReference type="NCBI Taxonomy" id="61621"/>
    <lineage>
        <taxon>Eukaryota</taxon>
        <taxon>Metazoa</taxon>
        <taxon>Chordata</taxon>
        <taxon>Craniata</taxon>
        <taxon>Vertebrata</taxon>
        <taxon>Euteleostomi</taxon>
        <taxon>Mammalia</taxon>
        <taxon>Eutheria</taxon>
        <taxon>Euarchontoglires</taxon>
        <taxon>Primates</taxon>
        <taxon>Haplorrhini</taxon>
        <taxon>Catarrhini</taxon>
        <taxon>Cercopithecidae</taxon>
        <taxon>Colobinae</taxon>
        <taxon>Rhinopithecus</taxon>
    </lineage>
</organism>
<reference evidence="1" key="2">
    <citation type="submission" date="2025-08" db="UniProtKB">
        <authorList>
            <consortium name="Ensembl"/>
        </authorList>
    </citation>
    <scope>IDENTIFICATION</scope>
</reference>
<dbReference type="GeneTree" id="ENSGT00910000147557"/>
<proteinExistence type="predicted"/>
<dbReference type="OMA" id="HGWAQQT"/>
<reference evidence="1" key="3">
    <citation type="submission" date="2025-09" db="UniProtKB">
        <authorList>
            <consortium name="Ensembl"/>
        </authorList>
    </citation>
    <scope>IDENTIFICATION</scope>
</reference>
<evidence type="ECO:0000313" key="2">
    <source>
        <dbReference type="Proteomes" id="UP000233180"/>
    </source>
</evidence>
<dbReference type="AlphaFoldDB" id="A0A2K6JVD0"/>
<dbReference type="Ensembl" id="ENSRBIT00000015581.1">
    <property type="protein sequence ID" value="ENSRBIP00000002976.1"/>
    <property type="gene ID" value="ENSRBIG00000014284.1"/>
</dbReference>
<accession>A0A2K6JVD0</accession>
<dbReference type="Proteomes" id="UP000233180">
    <property type="component" value="Unassembled WGS sequence"/>
</dbReference>
<sequence>MERAPGMSLGLSLWQGLHPGAELLWVFWWPGHPVFPEPCLPNLRTAPFVALSLLSWPSFFIHGWAQQKLSDLPHGEWDLQGFDSGHPGKMEFLTRSGP</sequence>
<protein>
    <submittedName>
        <fullName evidence="1">Uncharacterized protein</fullName>
    </submittedName>
</protein>